<dbReference type="EMBL" id="FNFP01000001">
    <property type="protein sequence ID" value="SDK20847.1"/>
    <property type="molecule type" value="Genomic_DNA"/>
</dbReference>
<protein>
    <submittedName>
        <fullName evidence="1">Uncharacterized protein</fullName>
    </submittedName>
</protein>
<dbReference type="RefSeq" id="WP_090551167.1">
    <property type="nucleotide sequence ID" value="NZ_FNFP01000001.1"/>
</dbReference>
<dbReference type="AlphaFoldDB" id="A0A1G9A0X5"/>
<evidence type="ECO:0000313" key="1">
    <source>
        <dbReference type="EMBL" id="SDK20847.1"/>
    </source>
</evidence>
<proteinExistence type="predicted"/>
<evidence type="ECO:0000313" key="2">
    <source>
        <dbReference type="Proteomes" id="UP000198718"/>
    </source>
</evidence>
<dbReference type="Proteomes" id="UP000198718">
    <property type="component" value="Unassembled WGS sequence"/>
</dbReference>
<gene>
    <name evidence="1" type="ORF">SAMN05660472_01025</name>
</gene>
<sequence length="64" mass="7381">MFAFCKKCDYKTENYSRKRDISKQISEDGGSVVIYQMKDNICPKCKGKDTLYFTEGDAKEVRGL</sequence>
<name>A0A1G9A0X5_9FIRM</name>
<keyword evidence="2" id="KW-1185">Reference proteome</keyword>
<organism evidence="1 2">
    <name type="scientific">Natronincola ferrireducens</name>
    <dbReference type="NCBI Taxonomy" id="393762"/>
    <lineage>
        <taxon>Bacteria</taxon>
        <taxon>Bacillati</taxon>
        <taxon>Bacillota</taxon>
        <taxon>Clostridia</taxon>
        <taxon>Peptostreptococcales</taxon>
        <taxon>Natronincolaceae</taxon>
        <taxon>Natronincola</taxon>
    </lineage>
</organism>
<reference evidence="1 2" key="1">
    <citation type="submission" date="2016-10" db="EMBL/GenBank/DDBJ databases">
        <authorList>
            <person name="de Groot N.N."/>
        </authorList>
    </citation>
    <scope>NUCLEOTIDE SEQUENCE [LARGE SCALE GENOMIC DNA]</scope>
    <source>
        <strain evidence="1 2">DSM 18346</strain>
    </source>
</reference>
<accession>A0A1G9A0X5</accession>